<reference evidence="7" key="1">
    <citation type="submission" date="2020-09" db="EMBL/GenBank/DDBJ databases">
        <title>Pelagicoccus enzymogenes sp. nov. with an EPS production, isolated from marine sediment.</title>
        <authorList>
            <person name="Feng X."/>
        </authorList>
    </citation>
    <scope>NUCLEOTIDE SEQUENCE</scope>
    <source>
        <strain evidence="7">NFK12</strain>
    </source>
</reference>
<proteinExistence type="predicted"/>
<dbReference type="NCBIfam" id="TIGR00367">
    <property type="entry name" value="calcium/sodium antiporter"/>
    <property type="match status" value="1"/>
</dbReference>
<dbReference type="GO" id="GO:0006874">
    <property type="term" value="P:intracellular calcium ion homeostasis"/>
    <property type="evidence" value="ECO:0007669"/>
    <property type="project" value="TreeGrafter"/>
</dbReference>
<gene>
    <name evidence="7" type="ORF">IEN85_15370</name>
</gene>
<dbReference type="EMBL" id="JACYFG010000038">
    <property type="protein sequence ID" value="MBD5780878.1"/>
    <property type="molecule type" value="Genomic_DNA"/>
</dbReference>
<dbReference type="Gene3D" id="1.20.1420.30">
    <property type="entry name" value="NCX, central ion-binding region"/>
    <property type="match status" value="1"/>
</dbReference>
<dbReference type="InterPro" id="IPR004837">
    <property type="entry name" value="NaCa_Exmemb"/>
</dbReference>
<dbReference type="InterPro" id="IPR044880">
    <property type="entry name" value="NCX_ion-bd_dom_sf"/>
</dbReference>
<sequence>MTILAILLSLGLLFAGASLLVRGASSFAERLGLSPLAVGLTVVAYGTSAPELVVSVQAALQGTSDIAIGNVVGSNSFNIGVILGITALICPIGVERRIVKVDAPVMLAVALLACWFLWDGSLGRIEAAAFLVGCMIYTVVNLRQADAGAGSEQLTEARAEAGGKSRSAWLDLVWFLVGLALSIGGSKLLVWGASDLARGWGVSEAVIGLTIVSAGTSMPELVTSITAALKRQPDMAIGNIIGSNVFNILGILGVSAMVGPIAGSEVKVFDLGAMVLFSVAMLPLIWSGYMLRRVEGLLLLAGYAGYLWFLWP</sequence>
<evidence type="ECO:0000256" key="5">
    <source>
        <dbReference type="SAM" id="Phobius"/>
    </source>
</evidence>
<dbReference type="PANTHER" id="PTHR10846:SF8">
    <property type="entry name" value="INNER MEMBRANE PROTEIN YRBG"/>
    <property type="match status" value="1"/>
</dbReference>
<feature type="transmembrane region" description="Helical" evidence="5">
    <location>
        <begin position="241"/>
        <end position="262"/>
    </location>
</feature>
<dbReference type="GO" id="GO:0005886">
    <property type="term" value="C:plasma membrane"/>
    <property type="evidence" value="ECO:0007669"/>
    <property type="project" value="TreeGrafter"/>
</dbReference>
<dbReference type="PANTHER" id="PTHR10846">
    <property type="entry name" value="SODIUM/POTASSIUM/CALCIUM EXCHANGER"/>
    <property type="match status" value="1"/>
</dbReference>
<organism evidence="7 8">
    <name type="scientific">Pelagicoccus enzymogenes</name>
    <dbReference type="NCBI Taxonomy" id="2773457"/>
    <lineage>
        <taxon>Bacteria</taxon>
        <taxon>Pseudomonadati</taxon>
        <taxon>Verrucomicrobiota</taxon>
        <taxon>Opitutia</taxon>
        <taxon>Puniceicoccales</taxon>
        <taxon>Pelagicoccaceae</taxon>
        <taxon>Pelagicoccus</taxon>
    </lineage>
</organism>
<feature type="transmembrane region" description="Helical" evidence="5">
    <location>
        <begin position="101"/>
        <end position="118"/>
    </location>
</feature>
<evidence type="ECO:0000256" key="3">
    <source>
        <dbReference type="ARBA" id="ARBA00022989"/>
    </source>
</evidence>
<dbReference type="RefSeq" id="WP_191617985.1">
    <property type="nucleotide sequence ID" value="NZ_JACYFG010000038.1"/>
</dbReference>
<name>A0A927F9B9_9BACT</name>
<dbReference type="Pfam" id="PF01699">
    <property type="entry name" value="Na_Ca_ex"/>
    <property type="match status" value="2"/>
</dbReference>
<evidence type="ECO:0000313" key="8">
    <source>
        <dbReference type="Proteomes" id="UP000622317"/>
    </source>
</evidence>
<evidence type="ECO:0000259" key="6">
    <source>
        <dbReference type="Pfam" id="PF01699"/>
    </source>
</evidence>
<comment type="subcellular location">
    <subcellularLocation>
        <location evidence="1">Membrane</location>
        <topology evidence="1">Multi-pass membrane protein</topology>
    </subcellularLocation>
</comment>
<keyword evidence="8" id="KW-1185">Reference proteome</keyword>
<protein>
    <submittedName>
        <fullName evidence="7">Calcium/sodium antiporter</fullName>
    </submittedName>
</protein>
<dbReference type="AlphaFoldDB" id="A0A927F9B9"/>
<dbReference type="GO" id="GO:0008273">
    <property type="term" value="F:calcium, potassium:sodium antiporter activity"/>
    <property type="evidence" value="ECO:0007669"/>
    <property type="project" value="TreeGrafter"/>
</dbReference>
<feature type="transmembrane region" description="Helical" evidence="5">
    <location>
        <begin position="77"/>
        <end position="94"/>
    </location>
</feature>
<evidence type="ECO:0000256" key="2">
    <source>
        <dbReference type="ARBA" id="ARBA00022692"/>
    </source>
</evidence>
<feature type="domain" description="Sodium/calcium exchanger membrane region" evidence="6">
    <location>
        <begin position="172"/>
        <end position="311"/>
    </location>
</feature>
<dbReference type="Proteomes" id="UP000622317">
    <property type="component" value="Unassembled WGS sequence"/>
</dbReference>
<keyword evidence="2 5" id="KW-0812">Transmembrane</keyword>
<evidence type="ECO:0000256" key="1">
    <source>
        <dbReference type="ARBA" id="ARBA00004141"/>
    </source>
</evidence>
<dbReference type="GO" id="GO:0005262">
    <property type="term" value="F:calcium channel activity"/>
    <property type="evidence" value="ECO:0007669"/>
    <property type="project" value="TreeGrafter"/>
</dbReference>
<keyword evidence="3 5" id="KW-1133">Transmembrane helix</keyword>
<feature type="transmembrane region" description="Helical" evidence="5">
    <location>
        <begin position="268"/>
        <end position="287"/>
    </location>
</feature>
<accession>A0A927F9B9</accession>
<feature type="domain" description="Sodium/calcium exchanger membrane region" evidence="6">
    <location>
        <begin position="3"/>
        <end position="141"/>
    </location>
</feature>
<comment type="caution">
    <text evidence="7">The sequence shown here is derived from an EMBL/GenBank/DDBJ whole genome shotgun (WGS) entry which is preliminary data.</text>
</comment>
<feature type="transmembrane region" description="Helical" evidence="5">
    <location>
        <begin position="205"/>
        <end position="229"/>
    </location>
</feature>
<dbReference type="InterPro" id="IPR004481">
    <property type="entry name" value="K/Na/Ca-exchanger"/>
</dbReference>
<feature type="transmembrane region" description="Helical" evidence="5">
    <location>
        <begin position="294"/>
        <end position="311"/>
    </location>
</feature>
<evidence type="ECO:0000313" key="7">
    <source>
        <dbReference type="EMBL" id="MBD5780878.1"/>
    </source>
</evidence>
<keyword evidence="4 5" id="KW-0472">Membrane</keyword>
<feature type="transmembrane region" description="Helical" evidence="5">
    <location>
        <begin position="172"/>
        <end position="193"/>
    </location>
</feature>
<evidence type="ECO:0000256" key="4">
    <source>
        <dbReference type="ARBA" id="ARBA00023136"/>
    </source>
</evidence>